<dbReference type="InterPro" id="IPR025451">
    <property type="entry name" value="DUF4211"/>
</dbReference>
<feature type="region of interest" description="Disordered" evidence="1">
    <location>
        <begin position="1229"/>
        <end position="1365"/>
    </location>
</feature>
<proteinExistence type="predicted"/>
<reference evidence="3 5" key="1">
    <citation type="journal article" date="2010" name="BMC Genomics">
        <title>Combination of measures distinguishes pre-miRNAs from other stem-loops in the genome of the newly sequenced Anopheles darlingi.</title>
        <authorList>
            <person name="Mendes N.D."/>
            <person name="Freitas A.T."/>
            <person name="Vasconcelos A.T."/>
            <person name="Sagot M.F."/>
        </authorList>
    </citation>
    <scope>NUCLEOTIDE SEQUENCE</scope>
</reference>
<feature type="region of interest" description="Disordered" evidence="1">
    <location>
        <begin position="805"/>
        <end position="987"/>
    </location>
</feature>
<gene>
    <name evidence="3" type="ORF">AND_002821</name>
</gene>
<feature type="region of interest" description="Disordered" evidence="1">
    <location>
        <begin position="1655"/>
        <end position="1677"/>
    </location>
</feature>
<organism evidence="3">
    <name type="scientific">Anopheles darlingi</name>
    <name type="common">Mosquito</name>
    <dbReference type="NCBI Taxonomy" id="43151"/>
    <lineage>
        <taxon>Eukaryota</taxon>
        <taxon>Metazoa</taxon>
        <taxon>Ecdysozoa</taxon>
        <taxon>Arthropoda</taxon>
        <taxon>Hexapoda</taxon>
        <taxon>Insecta</taxon>
        <taxon>Pterygota</taxon>
        <taxon>Neoptera</taxon>
        <taxon>Endopterygota</taxon>
        <taxon>Diptera</taxon>
        <taxon>Nematocera</taxon>
        <taxon>Culicoidea</taxon>
        <taxon>Culicidae</taxon>
        <taxon>Anophelinae</taxon>
        <taxon>Anopheles</taxon>
    </lineage>
</organism>
<feature type="compositionally biased region" description="Basic and acidic residues" evidence="1">
    <location>
        <begin position="925"/>
        <end position="935"/>
    </location>
</feature>
<reference evidence="3" key="3">
    <citation type="journal article" date="2013" name="Nucleic Acids Res.">
        <title>The genome of Anopheles darlingi, the main neotropical malaria vector.</title>
        <authorList>
            <person name="Marinotti O."/>
            <person name="Cerqueira G.C."/>
            <person name="de Almeida L.G."/>
            <person name="Ferro M.I."/>
            <person name="Loreto E.L."/>
            <person name="Zaha A."/>
            <person name="Teixeira S.M."/>
            <person name="Wespiser A.R."/>
            <person name="Almeida E Silva A."/>
            <person name="Schlindwein A.D."/>
            <person name="Pacheco A.C."/>
            <person name="Silva A.L."/>
            <person name="Graveley B.R."/>
            <person name="Walenz B.P."/>
            <person name="Lima Bde A."/>
            <person name="Ribeiro C.A."/>
            <person name="Nunes-Silva C.G."/>
            <person name="de Carvalho C.R."/>
            <person name="Soares C.M."/>
            <person name="de Menezes C.B."/>
            <person name="Matiolli C."/>
            <person name="Caffrey D."/>
            <person name="Araujo D.A."/>
            <person name="de Oliveira D.M."/>
            <person name="Golenbock D."/>
            <person name="Grisard E.C."/>
            <person name="Fantinatti-Garboggini F."/>
            <person name="de Carvalho F.M."/>
            <person name="Barcellos F.G."/>
            <person name="Prosdocimi F."/>
            <person name="May G."/>
            <person name="Azevedo Junior G.M."/>
            <person name="Guimaraes G.M."/>
            <person name="Goldman G.H."/>
            <person name="Padilha I.Q."/>
            <person name="Batista Jda S."/>
            <person name="Ferro J.A."/>
            <person name="Ribeiro J.M."/>
            <person name="Fietto J.L."/>
            <person name="Dabbas K.M."/>
            <person name="Cerdeira L."/>
            <person name="Agnez-Lima L.F."/>
            <person name="Brocchi M."/>
            <person name="de Carvalho M.O."/>
            <person name="Teixeira Mde M."/>
            <person name="Diniz Maia Mde M."/>
            <person name="Goldman M.H."/>
            <person name="Cruz Schneider M.P."/>
            <person name="Felipe M.S."/>
            <person name="Hungria M."/>
            <person name="Nicolas M.F."/>
            <person name="Pereira M."/>
            <person name="Montes M.A."/>
            <person name="Cantao M.E."/>
            <person name="Vincentz M."/>
            <person name="Rafael M.S."/>
            <person name="Silverman N."/>
            <person name="Stoco P.H."/>
            <person name="Souza R.C."/>
            <person name="Vicentini R."/>
            <person name="Gazzinelli R.T."/>
            <person name="Neves Rde O."/>
            <person name="Silva R."/>
            <person name="Astolfi-Filho S."/>
            <person name="Maciel T.E."/>
            <person name="Urmenyi T.P."/>
            <person name="Tadei W.P."/>
            <person name="Camargo E.P."/>
            <person name="de Vasconcelos A.T."/>
        </authorList>
    </citation>
    <scope>NUCLEOTIDE SEQUENCE</scope>
</reference>
<feature type="region of interest" description="Disordered" evidence="1">
    <location>
        <begin position="1398"/>
        <end position="1520"/>
    </location>
</feature>
<evidence type="ECO:0000313" key="3">
    <source>
        <dbReference type="EMBL" id="ETN65405.1"/>
    </source>
</evidence>
<feature type="region of interest" description="Disordered" evidence="1">
    <location>
        <begin position="1532"/>
        <end position="1619"/>
    </location>
</feature>
<dbReference type="OMA" id="YHMLAMA"/>
<feature type="compositionally biased region" description="Low complexity" evidence="1">
    <location>
        <begin position="433"/>
        <end position="446"/>
    </location>
</feature>
<dbReference type="VEuPathDB" id="VectorBase:ADAC002821"/>
<accession>W5JR83</accession>
<feature type="region of interest" description="Disordered" evidence="1">
    <location>
        <begin position="191"/>
        <end position="365"/>
    </location>
</feature>
<reference evidence="3" key="2">
    <citation type="submission" date="2010-05" db="EMBL/GenBank/DDBJ databases">
        <authorList>
            <person name="Almeida L.G."/>
            <person name="Nicolas M.F."/>
            <person name="Souza R.C."/>
            <person name="Vasconcelos A.T.R."/>
        </authorList>
    </citation>
    <scope>NUCLEOTIDE SEQUENCE</scope>
</reference>
<evidence type="ECO:0000259" key="2">
    <source>
        <dbReference type="Pfam" id="PF13926"/>
    </source>
</evidence>
<feature type="compositionally biased region" description="Polar residues" evidence="1">
    <location>
        <begin position="450"/>
        <end position="465"/>
    </location>
</feature>
<feature type="compositionally biased region" description="Polar residues" evidence="1">
    <location>
        <begin position="1335"/>
        <end position="1359"/>
    </location>
</feature>
<dbReference type="PANTHER" id="PTHR14689">
    <property type="entry name" value="PHORBOL-ESTER_DAG-TYPE DOMAIN-CONTAINING PROTEIN"/>
    <property type="match status" value="1"/>
</dbReference>
<dbReference type="Pfam" id="PF13926">
    <property type="entry name" value="DUF4211"/>
    <property type="match status" value="1"/>
</dbReference>
<dbReference type="EMBL" id="ADMH02000662">
    <property type="protein sequence ID" value="ETN65405.1"/>
    <property type="molecule type" value="Genomic_DNA"/>
</dbReference>
<feature type="compositionally biased region" description="Gly residues" evidence="1">
    <location>
        <begin position="648"/>
        <end position="666"/>
    </location>
</feature>
<feature type="compositionally biased region" description="Polar residues" evidence="1">
    <location>
        <begin position="1301"/>
        <end position="1326"/>
    </location>
</feature>
<evidence type="ECO:0000256" key="1">
    <source>
        <dbReference type="SAM" id="MobiDB-lite"/>
    </source>
</evidence>
<feature type="compositionally biased region" description="Polar residues" evidence="1">
    <location>
        <begin position="568"/>
        <end position="578"/>
    </location>
</feature>
<dbReference type="HOGENOM" id="CLU_232664_0_0_1"/>
<feature type="compositionally biased region" description="Basic residues" evidence="1">
    <location>
        <begin position="1596"/>
        <end position="1606"/>
    </location>
</feature>
<feature type="compositionally biased region" description="Basic residues" evidence="1">
    <location>
        <begin position="1543"/>
        <end position="1554"/>
    </location>
</feature>
<feature type="compositionally biased region" description="Low complexity" evidence="1">
    <location>
        <begin position="474"/>
        <end position="489"/>
    </location>
</feature>
<feature type="region of interest" description="Disordered" evidence="1">
    <location>
        <begin position="628"/>
        <end position="686"/>
    </location>
</feature>
<feature type="region of interest" description="Disordered" evidence="1">
    <location>
        <begin position="390"/>
        <end position="489"/>
    </location>
</feature>
<feature type="compositionally biased region" description="Basic residues" evidence="1">
    <location>
        <begin position="506"/>
        <end position="516"/>
    </location>
</feature>
<feature type="compositionally biased region" description="Low complexity" evidence="1">
    <location>
        <begin position="971"/>
        <end position="987"/>
    </location>
</feature>
<feature type="compositionally biased region" description="Low complexity" evidence="1">
    <location>
        <begin position="887"/>
        <end position="896"/>
    </location>
</feature>
<dbReference type="EnsemblMetazoa" id="ADAC002821-RA">
    <property type="protein sequence ID" value="ADAC002821-PA"/>
    <property type="gene ID" value="ADAC002821"/>
</dbReference>
<dbReference type="FunCoup" id="W5JR83">
    <property type="interactions" value="388"/>
</dbReference>
<protein>
    <recommendedName>
        <fullName evidence="2">DUF4211 domain-containing protein</fullName>
    </recommendedName>
</protein>
<dbReference type="PANTHER" id="PTHR14689:SF0">
    <property type="entry name" value="COILED-COIL DOMAIN-CONTAINING PROTEIN 82"/>
    <property type="match status" value="1"/>
</dbReference>
<feature type="compositionally biased region" description="Low complexity" evidence="1">
    <location>
        <begin position="714"/>
        <end position="750"/>
    </location>
</feature>
<feature type="compositionally biased region" description="Polar residues" evidence="1">
    <location>
        <begin position="1229"/>
        <end position="1247"/>
    </location>
</feature>
<feature type="compositionally biased region" description="Low complexity" evidence="1">
    <location>
        <begin position="554"/>
        <end position="567"/>
    </location>
</feature>
<dbReference type="GO" id="GO:0005634">
    <property type="term" value="C:nucleus"/>
    <property type="evidence" value="ECO:0007669"/>
    <property type="project" value="TreeGrafter"/>
</dbReference>
<feature type="compositionally biased region" description="Basic residues" evidence="1">
    <location>
        <begin position="524"/>
        <end position="535"/>
    </location>
</feature>
<keyword evidence="5" id="KW-1185">Reference proteome</keyword>
<feature type="compositionally biased region" description="Polar residues" evidence="1">
    <location>
        <begin position="1028"/>
        <end position="1043"/>
    </location>
</feature>
<reference evidence="4" key="4">
    <citation type="submission" date="2015-06" db="UniProtKB">
        <authorList>
            <consortium name="EnsemblMetazoa"/>
        </authorList>
    </citation>
    <scope>IDENTIFICATION</scope>
</reference>
<feature type="compositionally biased region" description="Low complexity" evidence="1">
    <location>
        <begin position="290"/>
        <end position="309"/>
    </location>
</feature>
<feature type="compositionally biased region" description="Polar residues" evidence="1">
    <location>
        <begin position="1276"/>
        <end position="1291"/>
    </location>
</feature>
<sequence>MDPGGPWSYTYNRIPGPAGGEFHHHLATAAAAAGAPSGLAAHHNAAGVAGVPSTTSQLLLQAHSNTLTGATGGPFNPPAGFLSTAASVAGYDGVLSPFFHPAANPKPAHYSTTGGSSGNTNSAQHRQVLAQSQNPATMAAAAAAAAAAATAATVVIKQQPPSDGTDVRGNYTVGTTPAHQQTALGSFFEQQQQAVASSNGPPNSVPPGGGGSGTGNSWQGGAASNNQLPSPFGIMPHENVLPPSPSNAPLPGGGGPASKGTTVGSHPYEPFGVHYGNALNHHQAHHHQQQQHTQQQQHHQQQQQQQQHHLSSLAGKVAAAATTPTVGRAASPAVTKSVGQTAPPSGGYFSPSTSGSSSVASAPYPVNESHAASPIPYTSGIGLMTSSAATQHHNATGGPGPASKSCPPPNVRRIGCSSSLLSSSATETPNVASSPRTQTSSPSTAPMVLQTPSTSSSGASENRYQSRPPPPLASPSSTSSSPSPSLYLTSSRGMAELHRLTDSKGYHHHLHHHHHQQGQQQQQHSHHQQPTHHLHYTIPRPSMIHSPPSGSPAQVIVSQQPQSSPISYSLTDSQQLNRSSSSNSSNSNNSNSNSNSNNIASLSAYQHQQQPPSASLTFRSGSYNSSLIAARHGHDPSSTTEYGSRISQGGGGGSSSSGGSGAGGDSPGLPPDTTTILGSHHNTHHPSSYHMLAMAAAAAAAAAATAPSGPPPSSSGFPALTSGMPPSSPAAGSTSSSSSGVSSDYSRKGSPSLSLSASNCYPAYHHVASSSVTGGNQQQPTYAALQLSQQMQSIGYPSVITRVAQTPTDQQRSKSPHLDQWSAESESKPDPMQLVKNLQRPPMATDEGKSSVTATSISSPKTKGSRGGGAQKGTVTAKPGRRKKAETSTTTDASKTTKTKGKANNRTAIVTNDGCESIDPQSRTLNDRFHTEENVPIKTEQYEPSTETAATRDRWNYGGSDGGGGAHLARTPSNTNPSTASSGSSQSSAAATLFGSSAHNIYSPIYHHQAPSHQSHHHHHYYPPFHSLSDSANRPTSMVSIPSSEVDRVVDSGGGGGGGGGGGPANSFSTHLLGSASPPSSSSSYTPLVGDPSAISNGYRNEDERRRLEEKAVSEKVVVPDIEEELGFLSEHNGAHTSATSKVNSEGGGSMANVANKGESSTATVTSSGSVNTSTNNGCVANALKKLNLPANMTKGFMGSYLKFLQGERDSSPPPTSRGGRKATWLRQTTASTPTMSNKNSSNSTVPASLAAAGPTSKVMTTAQAGKKAQGYNAKQDVSNSQHGLQMQHPNDANHGIPSLALQTKPSPIGTERTSSMAGLSQNSSGKDNRKRKYNNTSSSGSPGCQEGNPNMPSETNGPEKSVPVAATLSSPVPQQPAQLISVPRKARYLQHQQYHSVPLVSESSSGRGGGGDMLNSPTPQPPAQGPPSATTANSNTQHHAMPPTSYYHTPHHQHPQQQLHHQHPQPQQHLNHHPFHPNSHMLLQQHQHHNHPQQQQQQQQAMLGPHAQSDDSAGAGVGVAGATFNPYDLHLHPLSIPQRRQTTSRKAKTKAKLRQTQFETDEPADFEHDSDSDPAWTPTPASMQELDNEDELNARGRKKASKKLSSRGTAKAEQPETVPVRSNILSVAAAGAGIADYDYASEEETANPPCQVSLVQQEESPQQLQLQHDQQHQTSSSLGAMYGQQSVGNHMAVSYGVQQQQQQSFSSTTVGAGAQSTIPAGGRVSLEDFQTGNFVVIRSDLAQHSVPAIWRVDGKTLLQKYEPFKDASGKTLFRNVSTYSAWNADSKKLYVKIPVTFRVHNMMESIVEFKRDEFMLTHDHSSGLEGTNGCGTDSVEHQQQQQQSLDKSMGLETKSYQDVFEVYIQTLISQALDTNFLKEIFQEQDDYFLSRVKIIDNFTEDRKRRLMQVTPWPRNIINSIATLPGYSIMAELGGANHLLQQQQHQHHHLQHQQTSVCAACHQPNISVRIVMQGQPYNGATLAPVASSNEHDKSFPLCRPCTTRFELLHKICHQKYMMYVECSKRVNQQISHDSGKAATVILNELLADEHWLAMLFKEVRGIWSEIENLERQCRFQGTPVH</sequence>
<feature type="region of interest" description="Disordered" evidence="1">
    <location>
        <begin position="1009"/>
        <end position="1107"/>
    </location>
</feature>
<feature type="domain" description="DUF4211" evidence="2">
    <location>
        <begin position="1852"/>
        <end position="1982"/>
    </location>
</feature>
<name>W5JR83_ANODA</name>
<dbReference type="eggNOG" id="KOG4805">
    <property type="taxonomic scope" value="Eukaryota"/>
</dbReference>
<feature type="region of interest" description="Disordered" evidence="1">
    <location>
        <begin position="505"/>
        <end position="598"/>
    </location>
</feature>
<feature type="compositionally biased region" description="Low complexity" evidence="1">
    <location>
        <begin position="1655"/>
        <end position="1669"/>
    </location>
</feature>
<feature type="compositionally biased region" description="Gly residues" evidence="1">
    <location>
        <begin position="1052"/>
        <end position="1064"/>
    </location>
</feature>
<evidence type="ECO:0000313" key="5">
    <source>
        <dbReference type="Proteomes" id="UP000000673"/>
    </source>
</evidence>
<feature type="compositionally biased region" description="Low complexity" evidence="1">
    <location>
        <begin position="579"/>
        <end position="598"/>
    </location>
</feature>
<dbReference type="Proteomes" id="UP000000673">
    <property type="component" value="Unassembled WGS sequence"/>
</dbReference>
<feature type="compositionally biased region" description="Polar residues" evidence="1">
    <location>
        <begin position="850"/>
        <end position="862"/>
    </location>
</feature>
<feature type="compositionally biased region" description="Low complexity" evidence="1">
    <location>
        <begin position="343"/>
        <end position="365"/>
    </location>
</feature>
<feature type="compositionally biased region" description="Low complexity" evidence="1">
    <location>
        <begin position="1075"/>
        <end position="1084"/>
    </location>
</feature>
<evidence type="ECO:0000313" key="4">
    <source>
        <dbReference type="EnsemblMetazoa" id="ADAC002821-PA"/>
    </source>
</evidence>
<dbReference type="VEuPathDB" id="VectorBase:ADAR2_006979"/>
<feature type="compositionally biased region" description="Low complexity" evidence="1">
    <location>
        <begin position="1456"/>
        <end position="1470"/>
    </location>
</feature>
<feature type="region of interest" description="Disordered" evidence="1">
    <location>
        <begin position="704"/>
        <end position="752"/>
    </location>
</feature>